<evidence type="ECO:0000256" key="1">
    <source>
        <dbReference type="SAM" id="MobiDB-lite"/>
    </source>
</evidence>
<evidence type="ECO:0000313" key="3">
    <source>
        <dbReference type="Proteomes" id="UP000192911"/>
    </source>
</evidence>
<accession>A0A1X7G433</accession>
<protein>
    <submittedName>
        <fullName evidence="2">Uncharacterized protein</fullName>
    </submittedName>
</protein>
<gene>
    <name evidence="2" type="ORF">SAMN06295900_11370</name>
</gene>
<reference evidence="3" key="1">
    <citation type="submission" date="2017-04" db="EMBL/GenBank/DDBJ databases">
        <authorList>
            <person name="Varghese N."/>
            <person name="Submissions S."/>
        </authorList>
    </citation>
    <scope>NUCLEOTIDE SEQUENCE [LARGE SCALE GENOMIC DNA]</scope>
    <source>
        <strain evidence="3">Ballard 720</strain>
    </source>
</reference>
<feature type="region of interest" description="Disordered" evidence="1">
    <location>
        <begin position="38"/>
        <end position="63"/>
    </location>
</feature>
<dbReference type="GeneID" id="95553210"/>
<sequence length="63" mass="6616">MKTAGYCALLAVALGLFVVMCAILRDDVITHNLAVRGQTENSARTAVPEPLRASTPDSTSKGL</sequence>
<proteinExistence type="predicted"/>
<dbReference type="AlphaFoldDB" id="A0A1X7G433"/>
<keyword evidence="3" id="KW-1185">Reference proteome</keyword>
<dbReference type="EMBL" id="FXAH01000013">
    <property type="protein sequence ID" value="SMF63111.1"/>
    <property type="molecule type" value="Genomic_DNA"/>
</dbReference>
<dbReference type="Proteomes" id="UP000192911">
    <property type="component" value="Unassembled WGS sequence"/>
</dbReference>
<name>A0A1X7G433_TRICW</name>
<organism evidence="2 3">
    <name type="scientific">Trinickia caryophylli</name>
    <name type="common">Paraburkholderia caryophylli</name>
    <dbReference type="NCBI Taxonomy" id="28094"/>
    <lineage>
        <taxon>Bacteria</taxon>
        <taxon>Pseudomonadati</taxon>
        <taxon>Pseudomonadota</taxon>
        <taxon>Betaproteobacteria</taxon>
        <taxon>Burkholderiales</taxon>
        <taxon>Burkholderiaceae</taxon>
        <taxon>Trinickia</taxon>
    </lineage>
</organism>
<dbReference type="RefSeq" id="WP_139831195.1">
    <property type="nucleotide sequence ID" value="NZ_BSQD01000007.1"/>
</dbReference>
<evidence type="ECO:0000313" key="2">
    <source>
        <dbReference type="EMBL" id="SMF63111.1"/>
    </source>
</evidence>